<keyword evidence="1" id="KW-0175">Coiled coil</keyword>
<dbReference type="Proteomes" id="UP000481858">
    <property type="component" value="Unassembled WGS sequence"/>
</dbReference>
<comment type="caution">
    <text evidence="4">The sequence shown here is derived from an EMBL/GenBank/DDBJ whole genome shotgun (WGS) entry which is preliminary data.</text>
</comment>
<dbReference type="GO" id="GO:0006302">
    <property type="term" value="P:double-strand break repair"/>
    <property type="evidence" value="ECO:0007669"/>
    <property type="project" value="InterPro"/>
</dbReference>
<dbReference type="GO" id="GO:0003677">
    <property type="term" value="F:DNA binding"/>
    <property type="evidence" value="ECO:0007669"/>
    <property type="project" value="UniProtKB-ARBA"/>
</dbReference>
<evidence type="ECO:0000313" key="5">
    <source>
        <dbReference type="Proteomes" id="UP000481858"/>
    </source>
</evidence>
<dbReference type="AlphaFoldDB" id="A0A7C8IYK4"/>
<feature type="domain" description="Rad50/SbcC-type AAA" evidence="3">
    <location>
        <begin position="465"/>
        <end position="730"/>
    </location>
</feature>
<evidence type="ECO:0000313" key="4">
    <source>
        <dbReference type="EMBL" id="KAF2969442.1"/>
    </source>
</evidence>
<dbReference type="InterPro" id="IPR027417">
    <property type="entry name" value="P-loop_NTPase"/>
</dbReference>
<feature type="compositionally biased region" description="Basic and acidic residues" evidence="2">
    <location>
        <begin position="354"/>
        <end position="363"/>
    </location>
</feature>
<proteinExistence type="predicted"/>
<evidence type="ECO:0000256" key="2">
    <source>
        <dbReference type="SAM" id="MobiDB-lite"/>
    </source>
</evidence>
<sequence>MASLTRSRWLLLSDIHFRLRDFERTRRTAEWIVSLTRQTPGINRVVVCGDVLTSRSMQPTAVISAAYRFLSDLSDSVPHINVILGNHDLAYRRDYGTTALEALKMSRLKPFVSLHEQVGKYTWDGRRVLVLPFREDQTELTAAVASLDPDEAAHTVAFAHLALNRAVTQRHVVHNDGSGMGSSVRYRGLTGPDHFSRTFTGHFHSHQTILQSNQHGPSTRHEGHLMGSVTYLGAPLQLTWADLCDEDRGVILLNPETLEHELIANPYAVGYTTIQASDILGGNLDASSVQGKHVMILGEFTKFQYWTARDKLLSLGAQSVREPRPTSALLNLSNSPAYNSLGASVPESDRSVAFKSAESRELPEEPSESTVDEPSVSLEPNHTQPVKIDPVECVRGYVQSSEVESMYEEKTIQLGQKLILASESTTPLDDEAVSYKMLLDPTHSIAVQGDVSAPAKRVFVARPQSIVISNFLGIQEECTINFDGDLGRGLTFIVGSNGSGKSTLFEAIVWCQFGRCIRKGLTVGDVVNDTAGKNCMVSLSFSNGYTITRYRKHGTHGNRVVISLHGIDQPQFEHGEIRATQAAIDELLGIDYETFVRTVILERESAASFLSSTTAQRHDMIESTLRLSSLDKAATLSRKMVREIDDDANTLNSEINAVRQTMTLINDRISNRKRELKRLESEAREAIDLAEAKANQDKTSNQDPRTSDEDLNKLIKRSEKLELEIKESQQAVEQAESSMKDVEIWEDVATIQSSLNQSIRETTSRCQSLRDDVSRIKPKRPDPVIMEYIHTFELAHQSLAETISWFRQYALKAIEHLNPNAVNRMVAHLIQIGLMALERISSRLNSLLEQTKSSIASQQQDMSVTDNAIKKIQKKLAEGELNMARLIKEKDEAPARVAVDKGLDEEYVRSLLNKLSDTDIRKTRQQLSLSQKQLSKLLNEQRSVQELRNKLQRERMDAGELARKREREREKERATLLRVLAMKEQEIVTYRKLIEDETQTLNEKLSNYTALEAEIESLMSTRKLFAFWDDSLSRRRMKSLTVSTFRSYVLDKSLQEVNAVASDILLLLYENTRHARELTKGMLRTIITGDSEADQGPVLLDPTLGVTKTLSYAKRSSGERKRVDLAVFFALVQIAQARSTHRARYMLVDEVFDSLDAAGQAAVVQQSSKLMSRTDFQLVVTHSESLTGSAPGVSNDEGGDDGQNRVSTLSAAMTDKGTKFSYSMA</sequence>
<feature type="region of interest" description="Disordered" evidence="2">
    <location>
        <begin position="354"/>
        <end position="383"/>
    </location>
</feature>
<feature type="region of interest" description="Disordered" evidence="2">
    <location>
        <begin position="1186"/>
        <end position="1205"/>
    </location>
</feature>
<feature type="coiled-coil region" evidence="1">
    <location>
        <begin position="920"/>
        <end position="1021"/>
    </location>
</feature>
<dbReference type="PANTHER" id="PTHR32114">
    <property type="entry name" value="ABC TRANSPORTER ABCH.3"/>
    <property type="match status" value="1"/>
</dbReference>
<dbReference type="PANTHER" id="PTHR32114:SF2">
    <property type="entry name" value="ABC TRANSPORTER ABCH.3"/>
    <property type="match status" value="1"/>
</dbReference>
<dbReference type="Gene3D" id="3.60.21.10">
    <property type="match status" value="1"/>
</dbReference>
<keyword evidence="5" id="KW-1185">Reference proteome</keyword>
<dbReference type="InParanoid" id="A0A7C8IYK4"/>
<feature type="region of interest" description="Disordered" evidence="2">
    <location>
        <begin position="689"/>
        <end position="711"/>
    </location>
</feature>
<dbReference type="GO" id="GO:0016887">
    <property type="term" value="F:ATP hydrolysis activity"/>
    <property type="evidence" value="ECO:0007669"/>
    <property type="project" value="InterPro"/>
</dbReference>
<dbReference type="Pfam" id="PF13476">
    <property type="entry name" value="AAA_23"/>
    <property type="match status" value="1"/>
</dbReference>
<evidence type="ECO:0000256" key="1">
    <source>
        <dbReference type="SAM" id="Coils"/>
    </source>
</evidence>
<organism evidence="4 5">
    <name type="scientific">Xylaria multiplex</name>
    <dbReference type="NCBI Taxonomy" id="323545"/>
    <lineage>
        <taxon>Eukaryota</taxon>
        <taxon>Fungi</taxon>
        <taxon>Dikarya</taxon>
        <taxon>Ascomycota</taxon>
        <taxon>Pezizomycotina</taxon>
        <taxon>Sordariomycetes</taxon>
        <taxon>Xylariomycetidae</taxon>
        <taxon>Xylariales</taxon>
        <taxon>Xylariaceae</taxon>
        <taxon>Xylaria</taxon>
    </lineage>
</organism>
<dbReference type="InterPro" id="IPR029052">
    <property type="entry name" value="Metallo-depent_PP-like"/>
</dbReference>
<accession>A0A7C8IYK4</accession>
<evidence type="ECO:0000259" key="3">
    <source>
        <dbReference type="Pfam" id="PF13476"/>
    </source>
</evidence>
<dbReference type="OrthoDB" id="18797at2759"/>
<name>A0A7C8IYK4_9PEZI</name>
<protein>
    <recommendedName>
        <fullName evidence="3">Rad50/SbcC-type AAA domain-containing protein</fullName>
    </recommendedName>
</protein>
<gene>
    <name evidence="4" type="ORF">GQX73_g4103</name>
</gene>
<dbReference type="SUPFAM" id="SSF56300">
    <property type="entry name" value="Metallo-dependent phosphatases"/>
    <property type="match status" value="1"/>
</dbReference>
<reference evidence="4 5" key="1">
    <citation type="submission" date="2019-12" db="EMBL/GenBank/DDBJ databases">
        <title>Draft genome sequence of the ascomycete Xylaria multiplex DSM 110363.</title>
        <authorList>
            <person name="Buettner E."/>
            <person name="Kellner H."/>
        </authorList>
    </citation>
    <scope>NUCLEOTIDE SEQUENCE [LARGE SCALE GENOMIC DNA]</scope>
    <source>
        <strain evidence="4 5">DSM 110363</strain>
    </source>
</reference>
<dbReference type="EMBL" id="WUBL01000036">
    <property type="protein sequence ID" value="KAF2969442.1"/>
    <property type="molecule type" value="Genomic_DNA"/>
</dbReference>
<dbReference type="SUPFAM" id="SSF52540">
    <property type="entry name" value="P-loop containing nucleoside triphosphate hydrolases"/>
    <property type="match status" value="1"/>
</dbReference>
<dbReference type="Gene3D" id="3.40.50.300">
    <property type="entry name" value="P-loop containing nucleotide triphosphate hydrolases"/>
    <property type="match status" value="2"/>
</dbReference>
<dbReference type="InterPro" id="IPR038729">
    <property type="entry name" value="Rad50/SbcC_AAA"/>
</dbReference>